<dbReference type="STRING" id="1328313.DS2_15319"/>
<protein>
    <submittedName>
        <fullName evidence="2">Transcriptional regulator</fullName>
    </submittedName>
</protein>
<dbReference type="EMBL" id="ARZY01000035">
    <property type="protein sequence ID" value="EWH08841.1"/>
    <property type="molecule type" value="Genomic_DNA"/>
</dbReference>
<dbReference type="AlphaFoldDB" id="W7QA16"/>
<dbReference type="GO" id="GO:0016747">
    <property type="term" value="F:acyltransferase activity, transferring groups other than amino-acyl groups"/>
    <property type="evidence" value="ECO:0007669"/>
    <property type="project" value="InterPro"/>
</dbReference>
<evidence type="ECO:0000313" key="3">
    <source>
        <dbReference type="Proteomes" id="UP000019276"/>
    </source>
</evidence>
<dbReference type="CDD" id="cd04301">
    <property type="entry name" value="NAT_SF"/>
    <property type="match status" value="1"/>
</dbReference>
<dbReference type="PROSITE" id="PS51186">
    <property type="entry name" value="GNAT"/>
    <property type="match status" value="1"/>
</dbReference>
<dbReference type="Gene3D" id="3.40.630.30">
    <property type="match status" value="1"/>
</dbReference>
<dbReference type="InterPro" id="IPR050276">
    <property type="entry name" value="MshD_Acetyltransferase"/>
</dbReference>
<accession>W7QA16</accession>
<name>W7QA16_9ALTE</name>
<keyword evidence="3" id="KW-1185">Reference proteome</keyword>
<evidence type="ECO:0000259" key="1">
    <source>
        <dbReference type="PROSITE" id="PS51186"/>
    </source>
</evidence>
<dbReference type="RefSeq" id="WP_200870156.1">
    <property type="nucleotide sequence ID" value="NZ_ARZY01000035.1"/>
</dbReference>
<dbReference type="InterPro" id="IPR016181">
    <property type="entry name" value="Acyl_CoA_acyltransferase"/>
</dbReference>
<organism evidence="2 3">
    <name type="scientific">Catenovulum agarivorans DS-2</name>
    <dbReference type="NCBI Taxonomy" id="1328313"/>
    <lineage>
        <taxon>Bacteria</taxon>
        <taxon>Pseudomonadati</taxon>
        <taxon>Pseudomonadota</taxon>
        <taxon>Gammaproteobacteria</taxon>
        <taxon>Alteromonadales</taxon>
        <taxon>Alteromonadaceae</taxon>
        <taxon>Catenovulum</taxon>
    </lineage>
</organism>
<dbReference type="PANTHER" id="PTHR43617">
    <property type="entry name" value="L-AMINO ACID N-ACETYLTRANSFERASE"/>
    <property type="match status" value="1"/>
</dbReference>
<proteinExistence type="predicted"/>
<feature type="non-terminal residue" evidence="2">
    <location>
        <position position="1"/>
    </location>
</feature>
<dbReference type="eggNOG" id="COG1247">
    <property type="taxonomic scope" value="Bacteria"/>
</dbReference>
<dbReference type="SUPFAM" id="SSF55729">
    <property type="entry name" value="Acyl-CoA N-acyltransferases (Nat)"/>
    <property type="match status" value="1"/>
</dbReference>
<reference evidence="2 3" key="1">
    <citation type="journal article" date="2014" name="Genome Announc.">
        <title>Draft Genome Sequence of the Agar-Degrading Bacterium Catenovulum sp. Strain DS-2, Isolated from Intestines of Haliotis diversicolor.</title>
        <authorList>
            <person name="Shan D."/>
            <person name="Li X."/>
            <person name="Gu Z."/>
            <person name="Wei G."/>
            <person name="Gao Z."/>
            <person name="Shao Z."/>
        </authorList>
    </citation>
    <scope>NUCLEOTIDE SEQUENCE [LARGE SCALE GENOMIC DNA]</scope>
    <source>
        <strain evidence="2 3">DS-2</strain>
    </source>
</reference>
<feature type="domain" description="N-acetyltransferase" evidence="1">
    <location>
        <begin position="1"/>
        <end position="142"/>
    </location>
</feature>
<comment type="caution">
    <text evidence="2">The sequence shown here is derived from an EMBL/GenBank/DDBJ whole genome shotgun (WGS) entry which is preliminary data.</text>
</comment>
<dbReference type="PANTHER" id="PTHR43617:SF30">
    <property type="entry name" value="HISTONE ACETYLTRANSFERASE"/>
    <property type="match status" value="1"/>
</dbReference>
<gene>
    <name evidence="2" type="ORF">DS2_15319</name>
</gene>
<dbReference type="Pfam" id="PF00583">
    <property type="entry name" value="Acetyltransf_1"/>
    <property type="match status" value="1"/>
</dbReference>
<dbReference type="InterPro" id="IPR000182">
    <property type="entry name" value="GNAT_dom"/>
</dbReference>
<dbReference type="Proteomes" id="UP000019276">
    <property type="component" value="Unassembled WGS sequence"/>
</dbReference>
<sequence length="142" mass="16239">ILAIYIDLALAQHTIEKRVDMWQRIIGRELAQVLVAVENNQIVGFICFGQPKNYKNTQFYELSSIYLKPSHFNLGVGSQLYAECEKIMTLAKAKRITLWVLDGNQQALNFYQKMGFVATGEINKERADDIVLQDLQLAKQLC</sequence>
<evidence type="ECO:0000313" key="2">
    <source>
        <dbReference type="EMBL" id="EWH08841.1"/>
    </source>
</evidence>